<evidence type="ECO:0000256" key="1">
    <source>
        <dbReference type="ARBA" id="ARBA00008710"/>
    </source>
</evidence>
<dbReference type="Gene3D" id="2.30.110.10">
    <property type="entry name" value="Electron Transport, Fmn-binding Protein, Chain A"/>
    <property type="match status" value="1"/>
</dbReference>
<dbReference type="Proteomes" id="UP001055336">
    <property type="component" value="Chromosome"/>
</dbReference>
<comment type="similarity">
    <text evidence="1">Belongs to the F420H(2)-dependent quinone reductase family.</text>
</comment>
<comment type="catalytic activity">
    <reaction evidence="3">
        <text>oxidized coenzyme F420-(gamma-L-Glu)(n) + a quinol + H(+) = reduced coenzyme F420-(gamma-L-Glu)(n) + a quinone</text>
        <dbReference type="Rhea" id="RHEA:39663"/>
        <dbReference type="Rhea" id="RHEA-COMP:12939"/>
        <dbReference type="Rhea" id="RHEA-COMP:14378"/>
        <dbReference type="ChEBI" id="CHEBI:15378"/>
        <dbReference type="ChEBI" id="CHEBI:24646"/>
        <dbReference type="ChEBI" id="CHEBI:132124"/>
        <dbReference type="ChEBI" id="CHEBI:133980"/>
        <dbReference type="ChEBI" id="CHEBI:139511"/>
    </reaction>
</comment>
<evidence type="ECO:0000256" key="3">
    <source>
        <dbReference type="ARBA" id="ARBA00049106"/>
    </source>
</evidence>
<sequence>MSEDVFPDVRWGREPGRLVLRPITAVLGSKAGAWCVRKLTPLDHRLLRRSRGRFTIFGPVGVPLLLLSTTGSKTGQRREIPLTYLREGDRLFLVGSNFGQARHPAWSSNLLADPNAWVTMGGREIPVVAKRLTGPESERVYQRFADYASNYDAYRNRTDRDIRVFELTKR</sequence>
<evidence type="ECO:0000256" key="2">
    <source>
        <dbReference type="ARBA" id="ARBA00023002"/>
    </source>
</evidence>
<dbReference type="PANTHER" id="PTHR39428:SF1">
    <property type="entry name" value="F420H(2)-DEPENDENT QUINONE REDUCTASE RV1261C"/>
    <property type="match status" value="1"/>
</dbReference>
<evidence type="ECO:0000313" key="4">
    <source>
        <dbReference type="EMBL" id="UMB71560.1"/>
    </source>
</evidence>
<accession>A0ABY3VVN9</accession>
<keyword evidence="5" id="KW-1185">Reference proteome</keyword>
<gene>
    <name evidence="4" type="ORF">MKK62_10135</name>
</gene>
<reference evidence="4" key="1">
    <citation type="submission" date="2022-08" db="EMBL/GenBank/DDBJ databases">
        <title>Whole genome sequencing of non-tuberculosis mycobacteria type-strains.</title>
        <authorList>
            <person name="Igarashi Y."/>
            <person name="Osugi A."/>
            <person name="Mitarai S."/>
        </authorList>
    </citation>
    <scope>NUCLEOTIDE SEQUENCE</scope>
    <source>
        <strain evidence="4">DSM 45127</strain>
    </source>
</reference>
<dbReference type="RefSeq" id="WP_240263309.1">
    <property type="nucleotide sequence ID" value="NZ_CP092488.2"/>
</dbReference>
<protein>
    <submittedName>
        <fullName evidence="4">Nitroreductase family deazaflavin-dependent oxidoreductase</fullName>
    </submittedName>
</protein>
<dbReference type="PANTHER" id="PTHR39428">
    <property type="entry name" value="F420H(2)-DEPENDENT QUINONE REDUCTASE RV1261C"/>
    <property type="match status" value="1"/>
</dbReference>
<evidence type="ECO:0000313" key="5">
    <source>
        <dbReference type="Proteomes" id="UP001055336"/>
    </source>
</evidence>
<dbReference type="InterPro" id="IPR004378">
    <property type="entry name" value="F420H2_quin_Rdtase"/>
</dbReference>
<name>A0ABY3VVN9_9MYCO</name>
<organism evidence="4 5">
    <name type="scientific">Mycobacterium paraterrae</name>
    <dbReference type="NCBI Taxonomy" id="577492"/>
    <lineage>
        <taxon>Bacteria</taxon>
        <taxon>Bacillati</taxon>
        <taxon>Actinomycetota</taxon>
        <taxon>Actinomycetes</taxon>
        <taxon>Mycobacteriales</taxon>
        <taxon>Mycobacteriaceae</taxon>
        <taxon>Mycobacterium</taxon>
    </lineage>
</organism>
<dbReference type="InterPro" id="IPR012349">
    <property type="entry name" value="Split_barrel_FMN-bd"/>
</dbReference>
<dbReference type="NCBIfam" id="TIGR00026">
    <property type="entry name" value="hi_GC_TIGR00026"/>
    <property type="match status" value="1"/>
</dbReference>
<proteinExistence type="inferred from homology"/>
<dbReference type="Pfam" id="PF04075">
    <property type="entry name" value="F420H2_quin_red"/>
    <property type="match status" value="1"/>
</dbReference>
<dbReference type="EMBL" id="CP092488">
    <property type="protein sequence ID" value="UMB71560.1"/>
    <property type="molecule type" value="Genomic_DNA"/>
</dbReference>
<keyword evidence="2" id="KW-0560">Oxidoreductase</keyword>